<keyword evidence="10" id="KW-1185">Reference proteome</keyword>
<dbReference type="IntAct" id="Q9XWK6">
    <property type="interactions" value="8"/>
</dbReference>
<evidence type="ECO:0000256" key="3">
    <source>
        <dbReference type="ARBA" id="ARBA00022701"/>
    </source>
</evidence>
<keyword evidence="6" id="KW-0862">Zinc</keyword>
<dbReference type="PeptideAtlas" id="Q9XWK6"/>
<proteinExistence type="evidence at protein level"/>
<evidence type="ECO:0000313" key="10">
    <source>
        <dbReference type="Proteomes" id="UP000001940"/>
    </source>
</evidence>
<keyword evidence="2" id="KW-0963">Cytoplasm</keyword>
<keyword evidence="7" id="KW-0802">TPR repeat</keyword>
<dbReference type="KEGG" id="cel:CELE_Y48A6C.3"/>
<dbReference type="GO" id="GO:0005876">
    <property type="term" value="C:spindle microtubule"/>
    <property type="evidence" value="ECO:0000318"/>
    <property type="project" value="GO_Central"/>
</dbReference>
<dbReference type="SUPFAM" id="SSF48452">
    <property type="entry name" value="TPR-like"/>
    <property type="match status" value="1"/>
</dbReference>
<dbReference type="UCSC" id="Y48A6C.3">
    <property type="organism name" value="c. elegans"/>
</dbReference>
<dbReference type="Proteomes" id="UP000001940">
    <property type="component" value="Chromosome III"/>
</dbReference>
<gene>
    <name evidence="9 11" type="primary">sup-35</name>
    <name evidence="9" type="ORF">CELE_Y48A6C.3</name>
    <name evidence="11" type="ORF">Y48A6C.3</name>
</gene>
<evidence type="ECO:0000256" key="6">
    <source>
        <dbReference type="PROSITE-ProRule" id="PRU00042"/>
    </source>
</evidence>
<dbReference type="GO" id="GO:0008270">
    <property type="term" value="F:zinc ion binding"/>
    <property type="evidence" value="ECO:0007669"/>
    <property type="project" value="UniProtKB-KW"/>
</dbReference>
<feature type="repeat" description="TPR" evidence="7">
    <location>
        <begin position="283"/>
        <end position="316"/>
    </location>
</feature>
<dbReference type="InterPro" id="IPR019734">
    <property type="entry name" value="TPR_rpt"/>
</dbReference>
<feature type="domain" description="C2H2-type" evidence="8">
    <location>
        <begin position="32"/>
        <end position="60"/>
    </location>
</feature>
<dbReference type="GO" id="GO:0005634">
    <property type="term" value="C:nucleus"/>
    <property type="evidence" value="ECO:0000314"/>
    <property type="project" value="WormBase"/>
</dbReference>
<dbReference type="CTD" id="190015"/>
<dbReference type="InParanoid" id="Q9XWK6"/>
<dbReference type="AlphaFoldDB" id="Q9XWK6"/>
<evidence type="ECO:0000256" key="5">
    <source>
        <dbReference type="ARBA" id="ARBA00039966"/>
    </source>
</evidence>
<keyword evidence="6" id="KW-0479">Metal-binding</keyword>
<dbReference type="PROSITE" id="PS00028">
    <property type="entry name" value="ZINC_FINGER_C2H2_1"/>
    <property type="match status" value="1"/>
</dbReference>
<evidence type="ECO:0000256" key="1">
    <source>
        <dbReference type="ARBA" id="ARBA00004647"/>
    </source>
</evidence>
<evidence type="ECO:0000256" key="7">
    <source>
        <dbReference type="PROSITE-ProRule" id="PRU00339"/>
    </source>
</evidence>
<dbReference type="RefSeq" id="NP_499432.1">
    <property type="nucleotide sequence ID" value="NM_067031.2"/>
</dbReference>
<keyword evidence="6" id="KW-0863">Zinc-finger</keyword>
<name>Q9XWK6_CAEEL</name>
<dbReference type="GeneID" id="190015"/>
<evidence type="ECO:0007829" key="12">
    <source>
        <dbReference type="PeptideAtlas" id="Q9XWK6"/>
    </source>
</evidence>
<evidence type="ECO:0000313" key="9">
    <source>
        <dbReference type="EMBL" id="CAA21653.1"/>
    </source>
</evidence>
<keyword evidence="12" id="KW-1267">Proteomics identification</keyword>
<dbReference type="PROSITE" id="PS50005">
    <property type="entry name" value="TPR"/>
    <property type="match status" value="1"/>
</dbReference>
<accession>Q9XWK6</accession>
<dbReference type="InterPro" id="IPR013087">
    <property type="entry name" value="Znf_C2H2_type"/>
</dbReference>
<evidence type="ECO:0000256" key="2">
    <source>
        <dbReference type="ARBA" id="ARBA00022490"/>
    </source>
</evidence>
<dbReference type="PIR" id="T26992">
    <property type="entry name" value="T26992"/>
</dbReference>
<dbReference type="FunFam" id="1.25.40.10:FF:002154">
    <property type="entry name" value="regulator of microtubule dynamics protein 1"/>
    <property type="match status" value="1"/>
</dbReference>
<evidence type="ECO:0000313" key="11">
    <source>
        <dbReference type="WormBase" id="Y48A6C.3"/>
    </source>
</evidence>
<dbReference type="PANTHER" id="PTHR16056:SF20">
    <property type="entry name" value="C2H2-TYPE DOMAIN-CONTAINING PROTEIN-RELATED"/>
    <property type="match status" value="1"/>
</dbReference>
<comment type="subcellular location">
    <subcellularLocation>
        <location evidence="1">Cytoplasm</location>
        <location evidence="1">Cytoskeleton</location>
        <location evidence="1">Spindle pole</location>
    </subcellularLocation>
</comment>
<evidence type="ECO:0000256" key="4">
    <source>
        <dbReference type="ARBA" id="ARBA00023212"/>
    </source>
</evidence>
<sequence length="332" mass="37819">MAHTFACPRGDCGLFSLSKLDDHLTADHHLEHMCSECEESFGSAEEAKEHTLLAHENAQTFDDPKIRNTRIVDSIIAAVRVSGDVIEEFNSVIMRAVIRHWGNTSTEKLIAVVDSPMITRDFYIDCFEALKMRYDSGEKSIDLLCRLAKLCTKIGNFVEKEKRKDIIIKGKMYATEAWNTDSYNILAAHWAAVMSGKAIEYLEGDEKNLEMRHCRQYLDRAISIQAGKNAMYNNILGRWALSALEIWESDRQQLIHHYATPYDAIDDAIYQFRSAFDLIPYWIDNIVHLGKALLYNENKEAAIGMFQLALKMDPSNDIEKELLADALDLCSI</sequence>
<dbReference type="PROSITE" id="PS50157">
    <property type="entry name" value="ZINC_FINGER_C2H2_2"/>
    <property type="match status" value="1"/>
</dbReference>
<evidence type="ECO:0000259" key="8">
    <source>
        <dbReference type="PROSITE" id="PS50157"/>
    </source>
</evidence>
<dbReference type="GO" id="GO:0005739">
    <property type="term" value="C:mitochondrion"/>
    <property type="evidence" value="ECO:0000318"/>
    <property type="project" value="GO_Central"/>
</dbReference>
<dbReference type="eggNOG" id="ENOG502QWUP">
    <property type="taxonomic scope" value="Eukaryota"/>
</dbReference>
<dbReference type="GO" id="GO:0097431">
    <property type="term" value="C:mitotic spindle pole"/>
    <property type="evidence" value="ECO:0000318"/>
    <property type="project" value="GO_Central"/>
</dbReference>
<dbReference type="WormBase" id="Y48A6C.3">
    <property type="protein sequence ID" value="CE19198"/>
    <property type="gene ID" value="WBGene00012976"/>
    <property type="gene designation" value="sup-35"/>
</dbReference>
<dbReference type="PhylomeDB" id="Q9XWK6"/>
<dbReference type="STRING" id="6239.Y48A6C.3.1"/>
<dbReference type="Gene3D" id="1.25.40.10">
    <property type="entry name" value="Tetratricopeptide repeat domain"/>
    <property type="match status" value="1"/>
</dbReference>
<protein>
    <recommendedName>
        <fullName evidence="5">Regulator of microtubule dynamics protein 1</fullName>
    </recommendedName>
</protein>
<dbReference type="HOGENOM" id="CLU_837403_0_0_1"/>
<organism evidence="9 10">
    <name type="scientific">Caenorhabditis elegans</name>
    <dbReference type="NCBI Taxonomy" id="6239"/>
    <lineage>
        <taxon>Eukaryota</taxon>
        <taxon>Metazoa</taxon>
        <taxon>Ecdysozoa</taxon>
        <taxon>Nematoda</taxon>
        <taxon>Chromadorea</taxon>
        <taxon>Rhabditida</taxon>
        <taxon>Rhabditina</taxon>
        <taxon>Rhabditomorpha</taxon>
        <taxon>Rhabditoidea</taxon>
        <taxon>Rhabditidae</taxon>
        <taxon>Peloderinae</taxon>
        <taxon>Caenorhabditis</taxon>
    </lineage>
</organism>
<keyword evidence="4" id="KW-0206">Cytoskeleton</keyword>
<reference evidence="9 10" key="1">
    <citation type="journal article" date="1998" name="Science">
        <title>Genome sequence of the nematode C. elegans: a platform for investigating biology.</title>
        <authorList>
            <consortium name="The C. elegans sequencing consortium"/>
            <person name="Sulson J.E."/>
            <person name="Waterston R."/>
        </authorList>
    </citation>
    <scope>NUCLEOTIDE SEQUENCE [LARGE SCALE GENOMIC DNA]</scope>
    <source>
        <strain evidence="9 10">Bristol N2</strain>
    </source>
</reference>
<keyword evidence="3" id="KW-0493">Microtubule</keyword>
<dbReference type="EMBL" id="BX284603">
    <property type="protein sequence ID" value="CAA21653.1"/>
    <property type="molecule type" value="Genomic_DNA"/>
</dbReference>
<dbReference type="PANTHER" id="PTHR16056">
    <property type="entry name" value="REGULATOR OF MICROTUBULE DYNAMICS PROTEIN"/>
    <property type="match status" value="1"/>
</dbReference>
<dbReference type="GO" id="GO:0008017">
    <property type="term" value="F:microtubule binding"/>
    <property type="evidence" value="ECO:0000314"/>
    <property type="project" value="WormBase"/>
</dbReference>
<dbReference type="InterPro" id="IPR011990">
    <property type="entry name" value="TPR-like_helical_dom_sf"/>
</dbReference>
<dbReference type="AGR" id="WB:WBGene00012976"/>
<dbReference type="GO" id="GO:0005737">
    <property type="term" value="C:cytoplasm"/>
    <property type="evidence" value="ECO:0000314"/>
    <property type="project" value="WormBase"/>
</dbReference>
<dbReference type="Bgee" id="WBGene00012976">
    <property type="expression patterns" value="Expressed in embryo and 3 other cell types or tissues"/>
</dbReference>
<dbReference type="SMR" id="Q9XWK6"/>
<dbReference type="OrthoDB" id="512473at2759"/>
<dbReference type="PaxDb" id="6239-Y48A6C.3"/>
<dbReference type="FunCoup" id="Q9XWK6">
    <property type="interactions" value="38"/>
</dbReference>